<dbReference type="SMART" id="SM00421">
    <property type="entry name" value="HTH_LUXR"/>
    <property type="match status" value="1"/>
</dbReference>
<feature type="domain" description="HTH luxR-type" evidence="3">
    <location>
        <begin position="81"/>
        <end position="138"/>
    </location>
</feature>
<reference evidence="4 7" key="2">
    <citation type="submission" date="2018-03" db="EMBL/GenBank/DDBJ databases">
        <title>Genomic Encyclopedia of Archaeal and Bacterial Type Strains, Phase II (KMG-II): from individual species to whole genera.</title>
        <authorList>
            <person name="Goeker M."/>
        </authorList>
    </citation>
    <scope>NUCLEOTIDE SEQUENCE [LARGE SCALE GENOMIC DNA]</scope>
    <source>
        <strain evidence="4 7">DSM 29956</strain>
    </source>
</reference>
<evidence type="ECO:0000256" key="1">
    <source>
        <dbReference type="SAM" id="MobiDB-lite"/>
    </source>
</evidence>
<feature type="region of interest" description="Disordered" evidence="1">
    <location>
        <begin position="150"/>
        <end position="189"/>
    </location>
</feature>
<keyword evidence="2" id="KW-0812">Transmembrane</keyword>
<dbReference type="Proteomes" id="UP000193495">
    <property type="component" value="Unassembled WGS sequence"/>
</dbReference>
<keyword evidence="7" id="KW-1185">Reference proteome</keyword>
<dbReference type="GO" id="GO:0006355">
    <property type="term" value="P:regulation of DNA-templated transcription"/>
    <property type="evidence" value="ECO:0007669"/>
    <property type="project" value="InterPro"/>
</dbReference>
<evidence type="ECO:0000313" key="6">
    <source>
        <dbReference type="Proteomes" id="UP000193495"/>
    </source>
</evidence>
<gene>
    <name evidence="4" type="ORF">CLV79_102410</name>
    <name evidence="5" type="ORF">LOS8367_01492</name>
</gene>
<dbReference type="AlphaFoldDB" id="A0A1X6Z035"/>
<feature type="transmembrane region" description="Helical" evidence="2">
    <location>
        <begin position="33"/>
        <end position="50"/>
    </location>
</feature>
<evidence type="ECO:0000313" key="5">
    <source>
        <dbReference type="EMBL" id="SLN36467.1"/>
    </source>
</evidence>
<evidence type="ECO:0000259" key="3">
    <source>
        <dbReference type="SMART" id="SM00421"/>
    </source>
</evidence>
<feature type="transmembrane region" description="Helical" evidence="2">
    <location>
        <begin position="7"/>
        <end position="27"/>
    </location>
</feature>
<dbReference type="Gene3D" id="1.10.10.10">
    <property type="entry name" value="Winged helix-like DNA-binding domain superfamily/Winged helix DNA-binding domain"/>
    <property type="match status" value="1"/>
</dbReference>
<dbReference type="InterPro" id="IPR000792">
    <property type="entry name" value="Tscrpt_reg_LuxR_C"/>
</dbReference>
<reference evidence="5 6" key="1">
    <citation type="submission" date="2017-03" db="EMBL/GenBank/DDBJ databases">
        <authorList>
            <person name="Afonso C.L."/>
            <person name="Miller P.J."/>
            <person name="Scott M.A."/>
            <person name="Spackman E."/>
            <person name="Goraichik I."/>
            <person name="Dimitrov K.M."/>
            <person name="Suarez D.L."/>
            <person name="Swayne D.E."/>
        </authorList>
    </citation>
    <scope>NUCLEOTIDE SEQUENCE [LARGE SCALE GENOMIC DNA]</scope>
    <source>
        <strain evidence="5 6">CECT 8367</strain>
    </source>
</reference>
<evidence type="ECO:0000313" key="7">
    <source>
        <dbReference type="Proteomes" id="UP000240624"/>
    </source>
</evidence>
<dbReference type="SUPFAM" id="SSF46894">
    <property type="entry name" value="C-terminal effector domain of the bipartite response regulators"/>
    <property type="match status" value="1"/>
</dbReference>
<dbReference type="Proteomes" id="UP000240624">
    <property type="component" value="Unassembled WGS sequence"/>
</dbReference>
<dbReference type="InterPro" id="IPR016032">
    <property type="entry name" value="Sig_transdc_resp-reg_C-effctor"/>
</dbReference>
<keyword evidence="2" id="KW-1133">Transmembrane helix</keyword>
<accession>A0A1X6Z035</accession>
<dbReference type="EMBL" id="FWFY01000003">
    <property type="protein sequence ID" value="SLN36467.1"/>
    <property type="molecule type" value="Genomic_DNA"/>
</dbReference>
<sequence length="189" mass="20047">MQAVCGLFFLGNIVISVLGLTTISWFAHELIEIGAAIGLILGSVLGAVALSKARRRTAYVEAQLQAASGAFSQILEQRFVDWGLTPAERDVALLSIKGMSISEIADLRNSRPGTVKAQTSAVYRKAGVSGRPQLLSQFIDELMSDSMLERDLNPPATLPNSNGHDCDPAAPSSPETEPLAPASNRIADS</sequence>
<dbReference type="InterPro" id="IPR036388">
    <property type="entry name" value="WH-like_DNA-bd_sf"/>
</dbReference>
<protein>
    <submittedName>
        <fullName evidence="5">Bacterial regulatory proteins, luxR family</fullName>
    </submittedName>
    <submittedName>
        <fullName evidence="4">Regulatory LuxR family protein</fullName>
    </submittedName>
</protein>
<proteinExistence type="predicted"/>
<evidence type="ECO:0000313" key="4">
    <source>
        <dbReference type="EMBL" id="PSK87918.1"/>
    </source>
</evidence>
<keyword evidence="2" id="KW-0472">Membrane</keyword>
<dbReference type="EMBL" id="PYGB01000002">
    <property type="protein sequence ID" value="PSK87918.1"/>
    <property type="molecule type" value="Genomic_DNA"/>
</dbReference>
<name>A0A1X6Z035_9RHOB</name>
<organism evidence="5 6">
    <name type="scientific">Limimaricola soesokkakensis</name>
    <dbReference type="NCBI Taxonomy" id="1343159"/>
    <lineage>
        <taxon>Bacteria</taxon>
        <taxon>Pseudomonadati</taxon>
        <taxon>Pseudomonadota</taxon>
        <taxon>Alphaproteobacteria</taxon>
        <taxon>Rhodobacterales</taxon>
        <taxon>Paracoccaceae</taxon>
        <taxon>Limimaricola</taxon>
    </lineage>
</organism>
<evidence type="ECO:0000256" key="2">
    <source>
        <dbReference type="SAM" id="Phobius"/>
    </source>
</evidence>
<dbReference type="GO" id="GO:0003677">
    <property type="term" value="F:DNA binding"/>
    <property type="evidence" value="ECO:0007669"/>
    <property type="project" value="InterPro"/>
</dbReference>